<dbReference type="EMBL" id="MRZV01000549">
    <property type="protein sequence ID" value="PIK47936.1"/>
    <property type="molecule type" value="Genomic_DNA"/>
</dbReference>
<dbReference type="AlphaFoldDB" id="A0A2G8KIW5"/>
<gene>
    <name evidence="3" type="ORF">BSL78_15206</name>
</gene>
<dbReference type="CDD" id="cd00084">
    <property type="entry name" value="HMG-box_SF"/>
    <property type="match status" value="1"/>
</dbReference>
<name>A0A2G8KIW5_STIJA</name>
<accession>A0A2G8KIW5</accession>
<protein>
    <recommendedName>
        <fullName evidence="2">HMG box domain-containing protein</fullName>
    </recommendedName>
</protein>
<dbReference type="InterPro" id="IPR036910">
    <property type="entry name" value="HMG_box_dom_sf"/>
</dbReference>
<reference evidence="3 4" key="1">
    <citation type="journal article" date="2017" name="PLoS Biol.">
        <title>The sea cucumber genome provides insights into morphological evolution and visceral regeneration.</title>
        <authorList>
            <person name="Zhang X."/>
            <person name="Sun L."/>
            <person name="Yuan J."/>
            <person name="Sun Y."/>
            <person name="Gao Y."/>
            <person name="Zhang L."/>
            <person name="Li S."/>
            <person name="Dai H."/>
            <person name="Hamel J.F."/>
            <person name="Liu C."/>
            <person name="Yu Y."/>
            <person name="Liu S."/>
            <person name="Lin W."/>
            <person name="Guo K."/>
            <person name="Jin S."/>
            <person name="Xu P."/>
            <person name="Storey K.B."/>
            <person name="Huan P."/>
            <person name="Zhang T."/>
            <person name="Zhou Y."/>
            <person name="Zhang J."/>
            <person name="Lin C."/>
            <person name="Li X."/>
            <person name="Xing L."/>
            <person name="Huo D."/>
            <person name="Sun M."/>
            <person name="Wang L."/>
            <person name="Mercier A."/>
            <person name="Li F."/>
            <person name="Yang H."/>
            <person name="Xiang J."/>
        </authorList>
    </citation>
    <scope>NUCLEOTIDE SEQUENCE [LARGE SCALE GENOMIC DNA]</scope>
    <source>
        <strain evidence="3">Shaxun</strain>
        <tissue evidence="3">Muscle</tissue>
    </source>
</reference>
<comment type="caution">
    <text evidence="3">The sequence shown here is derived from an EMBL/GenBank/DDBJ whole genome shotgun (WGS) entry which is preliminary data.</text>
</comment>
<dbReference type="Pfam" id="PF09011">
    <property type="entry name" value="HMG_box_2"/>
    <property type="match status" value="1"/>
</dbReference>
<evidence type="ECO:0000259" key="2">
    <source>
        <dbReference type="Pfam" id="PF09011"/>
    </source>
</evidence>
<keyword evidence="4" id="KW-1185">Reference proteome</keyword>
<dbReference type="Proteomes" id="UP000230750">
    <property type="component" value="Unassembled WGS sequence"/>
</dbReference>
<feature type="region of interest" description="Disordered" evidence="1">
    <location>
        <begin position="212"/>
        <end position="242"/>
    </location>
</feature>
<evidence type="ECO:0000313" key="3">
    <source>
        <dbReference type="EMBL" id="PIK47936.1"/>
    </source>
</evidence>
<organism evidence="3 4">
    <name type="scientific">Stichopus japonicus</name>
    <name type="common">Sea cucumber</name>
    <dbReference type="NCBI Taxonomy" id="307972"/>
    <lineage>
        <taxon>Eukaryota</taxon>
        <taxon>Metazoa</taxon>
        <taxon>Echinodermata</taxon>
        <taxon>Eleutherozoa</taxon>
        <taxon>Echinozoa</taxon>
        <taxon>Holothuroidea</taxon>
        <taxon>Aspidochirotacea</taxon>
        <taxon>Aspidochirotida</taxon>
        <taxon>Stichopodidae</taxon>
        <taxon>Apostichopus</taxon>
    </lineage>
</organism>
<evidence type="ECO:0000313" key="4">
    <source>
        <dbReference type="Proteomes" id="UP000230750"/>
    </source>
</evidence>
<dbReference type="InterPro" id="IPR009071">
    <property type="entry name" value="HMG_box_dom"/>
</dbReference>
<dbReference type="Gene3D" id="1.10.30.10">
    <property type="entry name" value="High mobility group box domain"/>
    <property type="match status" value="1"/>
</dbReference>
<dbReference type="SUPFAM" id="SSF47095">
    <property type="entry name" value="HMG-box"/>
    <property type="match status" value="1"/>
</dbReference>
<feature type="domain" description="HMG box" evidence="2">
    <location>
        <begin position="1120"/>
        <end position="1172"/>
    </location>
</feature>
<proteinExistence type="predicted"/>
<sequence>MADPYHHFLNFNNSCAIDSFLELAQFTFFHDLCSKEKGELLSLVANSCALRHDAGKNMSKKLLFDIREAVWKWIESNCPSFAGRTSNASFEEILDHICTTSDESDLFSVKSSCRYICSTPGCNAFKVREKRECPVYVFQPELNDHNNDMGATLSKTSSSSTEVIRETFIESSCVPNIPVRNSYQLLTDEAETSHETVASQIIQVTPVRAHTTNCAKEKTKRKLLPSSPPPSKKINSSSKKLNSSSKKCILKLENVTKGCDPKVTLKSKNVSDSDNASIPLNDITNVTQQKGPSVQFCDYVVIQNGRLFVDIQLLNSMNLLGKQWKRSRLLNRVKYYGFDSTTEVIDINCINFISLKVFIVLLFKSNFCEQTLRQNTCTEILTLLNKAAMANNTSKWASFSVHTELDENQLYVDMNDLYSLLDVKTKRIRPLLPGLKRLALSDDHFIFEKKNARSHISFEAFTGVLLTHLSISKQKLLKPTADILNRLEIYFLQNFDYIQKDFHCKMLRDRNQPAWASKQNLSSPNDDTDSEKVCKVNAGTKLSRGRSTADIISPSTGTNLKYNKTMKRRLKQQHLSLQQIASVIHKGDKDSLKQAIVYDINQNKSPSSHEVEWSGQVNRDDLVDILKGVPSVNLKYDNFFDEIACDHNVNGGRCGEMVGKLGSVAGEGSGKGYFISKVERLKQNMAERCVAKGEIIDCNPDGTLKEKISLNKIDAHALLLPCYEGCCYGPLLEGVSSDHVTFDIDVVLQKALGFSSSETELKVETALWNCMSKVTFLLRDSDPVPTLKPGSLETSLDENDYYWGMSADKVDECILNLDLFHKLFVLLYGGNKLTPYMIKIIDITGCLLRSLPVTTLMRFSTEGGEHLHYTDGTYFHQHTQKGGAGKTEDPIYAILCHKYRLLKTRLIKYSTNSEAQYAKAGRDFLDWVDEELEHHASNMASENRISCTPQLESRSPVYNFYFVGRVPAVLFKNSAISSKDALVKKLRDCKSRVLDLTVDQLPKRSHHRKIIMLTQQSLCHQKNPPKSLIMACKRGWPIVNVAFALQYVNDPFSDINSFMLDIKNIQSHPFVRLSRPFSSHSSKHRKSHVVTKYKNMLRKKAKVNVRRHHKKKKSGLVKPGSSFALFVYDASKTLTGEQLRLPIRDRQCLISKKWRELTIEEKAMYAFKARERYYKTLKNQLPNVSDAMKSQSFPLSYERKKSFKHI</sequence>
<feature type="compositionally biased region" description="Low complexity" evidence="1">
    <location>
        <begin position="232"/>
        <end position="242"/>
    </location>
</feature>
<evidence type="ECO:0000256" key="1">
    <source>
        <dbReference type="SAM" id="MobiDB-lite"/>
    </source>
</evidence>
<dbReference type="OrthoDB" id="5997366at2759"/>